<dbReference type="AlphaFoldDB" id="A0A5K7ZGX5"/>
<accession>A0A5K7ZGX5</accession>
<dbReference type="KEGG" id="dwd:DSCW_64680"/>
<dbReference type="Pfam" id="PF02596">
    <property type="entry name" value="DUF169"/>
    <property type="match status" value="1"/>
</dbReference>
<name>A0A5K7ZGX5_9BACT</name>
<dbReference type="InterPro" id="IPR003748">
    <property type="entry name" value="DUF169"/>
</dbReference>
<gene>
    <name evidence="1" type="ORF">DSCW_64680</name>
</gene>
<dbReference type="EMBL" id="AP021875">
    <property type="protein sequence ID" value="BBO79051.1"/>
    <property type="molecule type" value="Genomic_DNA"/>
</dbReference>
<proteinExistence type="predicted"/>
<reference evidence="1 2" key="1">
    <citation type="submission" date="2019-11" db="EMBL/GenBank/DDBJ databases">
        <title>Comparative genomics of hydrocarbon-degrading Desulfosarcina strains.</title>
        <authorList>
            <person name="Watanabe M."/>
            <person name="Kojima H."/>
            <person name="Fukui M."/>
        </authorList>
    </citation>
    <scope>NUCLEOTIDE SEQUENCE [LARGE SCALE GENOMIC DNA]</scope>
    <source>
        <strain evidence="1 2">PP31</strain>
    </source>
</reference>
<evidence type="ECO:0000313" key="1">
    <source>
        <dbReference type="EMBL" id="BBO79051.1"/>
    </source>
</evidence>
<sequence length="160" mass="18194">MLEYGERRHCSAELARDWILHGLPRYDIPYEYVLFKPLSRTESAENIRSVIFPVSPMELAGLFVLAGSVMTGTDPVQVPQGADCNTITAFAYAQADLDAPRAVMGMLGVDGREVMKKRFRDDILTLTLPKPLFDRMEEEADDCVFQIPSWKRLVKTIRKR</sequence>
<dbReference type="Proteomes" id="UP000427769">
    <property type="component" value="Chromosome"/>
</dbReference>
<keyword evidence="2" id="KW-1185">Reference proteome</keyword>
<organism evidence="1 2">
    <name type="scientific">Desulfosarcina widdelii</name>
    <dbReference type="NCBI Taxonomy" id="947919"/>
    <lineage>
        <taxon>Bacteria</taxon>
        <taxon>Pseudomonadati</taxon>
        <taxon>Thermodesulfobacteriota</taxon>
        <taxon>Desulfobacteria</taxon>
        <taxon>Desulfobacterales</taxon>
        <taxon>Desulfosarcinaceae</taxon>
        <taxon>Desulfosarcina</taxon>
    </lineage>
</organism>
<evidence type="ECO:0000313" key="2">
    <source>
        <dbReference type="Proteomes" id="UP000427769"/>
    </source>
</evidence>
<protein>
    <submittedName>
        <fullName evidence="1">Uncharacterized protein</fullName>
    </submittedName>
</protein>